<comment type="catalytic activity">
    <reaction evidence="5">
        <text>a 2'-deoxyadenosine in DNA + S-adenosyl-L-methionine = an N(6)-methyl-2'-deoxyadenosine in DNA + S-adenosyl-L-homocysteine + H(+)</text>
        <dbReference type="Rhea" id="RHEA:15197"/>
        <dbReference type="Rhea" id="RHEA-COMP:12418"/>
        <dbReference type="Rhea" id="RHEA-COMP:12419"/>
        <dbReference type="ChEBI" id="CHEBI:15378"/>
        <dbReference type="ChEBI" id="CHEBI:57856"/>
        <dbReference type="ChEBI" id="CHEBI:59789"/>
        <dbReference type="ChEBI" id="CHEBI:90615"/>
        <dbReference type="ChEBI" id="CHEBI:90616"/>
        <dbReference type="EC" id="2.1.1.72"/>
    </reaction>
</comment>
<sequence>MTQLISYMGTKRNLAGRVGDLVRESRPGPLLDVFSGMCAVGHSVGTSRSIWTNDVQHFAHLVANATFCSSNLAPASESLNDLCACSYEAHRASLRHKFAEELAAERLALALPSCSGYNLVFDHSIERANGLIKGAGYGSYDLFMRRFAGSYIGYEQAMDFDALRFALDVLLKNGKLCEEGHHWSILGLCVALSKCSTTTGHFAQALRPKDNTFTRFKAQRARSLRFEWLRAMEQLAPVGSRQWRASNRAFRSDVLGLLPSLTTSTRKPSVIYADPPYTADQYSRYYHIYETAVLYDYPSASGRGMYRDGRHASTFSQKSTVERSFDELIRNAAQLRADLIISYPANGLLEDSERRIPDLLRRFYKRAPQIVKIDYSHSTMGASKGSQRQAVTEILYRVNIK</sequence>
<evidence type="ECO:0000313" key="7">
    <source>
        <dbReference type="Proteomes" id="UP001429601"/>
    </source>
</evidence>
<dbReference type="Pfam" id="PF02086">
    <property type="entry name" value="MethyltransfD12"/>
    <property type="match status" value="1"/>
</dbReference>
<dbReference type="InterPro" id="IPR029063">
    <property type="entry name" value="SAM-dependent_MTases_sf"/>
</dbReference>
<dbReference type="InterPro" id="IPR012327">
    <property type="entry name" value="MeTrfase_D12"/>
</dbReference>
<dbReference type="EC" id="2.1.1.72" evidence="1"/>
<evidence type="ECO:0000256" key="2">
    <source>
        <dbReference type="ARBA" id="ARBA00022603"/>
    </source>
</evidence>
<protein>
    <recommendedName>
        <fullName evidence="1">site-specific DNA-methyltransferase (adenine-specific)</fullName>
        <ecNumber evidence="1">2.1.1.72</ecNumber>
    </recommendedName>
</protein>
<keyword evidence="3" id="KW-0808">Transferase</keyword>
<dbReference type="PROSITE" id="PS00092">
    <property type="entry name" value="N6_MTASE"/>
    <property type="match status" value="1"/>
</dbReference>
<dbReference type="SUPFAM" id="SSF53335">
    <property type="entry name" value="S-adenosyl-L-methionine-dependent methyltransferases"/>
    <property type="match status" value="1"/>
</dbReference>
<dbReference type="Proteomes" id="UP001429601">
    <property type="component" value="Unassembled WGS sequence"/>
</dbReference>
<proteinExistence type="predicted"/>
<evidence type="ECO:0000256" key="4">
    <source>
        <dbReference type="ARBA" id="ARBA00022691"/>
    </source>
</evidence>
<dbReference type="InterPro" id="IPR002052">
    <property type="entry name" value="DNA_methylase_N6_adenine_CS"/>
</dbReference>
<evidence type="ECO:0000256" key="5">
    <source>
        <dbReference type="ARBA" id="ARBA00047942"/>
    </source>
</evidence>
<gene>
    <name evidence="6" type="ORF">HBF26_14750</name>
</gene>
<accession>A0ABX0Q6S7</accession>
<keyword evidence="4" id="KW-0949">S-adenosyl-L-methionine</keyword>
<evidence type="ECO:0000256" key="3">
    <source>
        <dbReference type="ARBA" id="ARBA00022679"/>
    </source>
</evidence>
<evidence type="ECO:0000256" key="1">
    <source>
        <dbReference type="ARBA" id="ARBA00011900"/>
    </source>
</evidence>
<evidence type="ECO:0000313" key="6">
    <source>
        <dbReference type="EMBL" id="NID06150.1"/>
    </source>
</evidence>
<keyword evidence="2" id="KW-0489">Methyltransferase</keyword>
<comment type="caution">
    <text evidence="6">The sequence shown here is derived from an EMBL/GenBank/DDBJ whole genome shotgun (WGS) entry which is preliminary data.</text>
</comment>
<dbReference type="RefSeq" id="WP_167128082.1">
    <property type="nucleotide sequence ID" value="NZ_JAAQQR010000007.1"/>
</dbReference>
<name>A0ABX0Q6S7_9GAMM</name>
<organism evidence="6 7">
    <name type="scientific">Luteibacter jiangsuensis</name>
    <dbReference type="NCBI Taxonomy" id="637577"/>
    <lineage>
        <taxon>Bacteria</taxon>
        <taxon>Pseudomonadati</taxon>
        <taxon>Pseudomonadota</taxon>
        <taxon>Gammaproteobacteria</taxon>
        <taxon>Lysobacterales</taxon>
        <taxon>Rhodanobacteraceae</taxon>
        <taxon>Luteibacter</taxon>
    </lineage>
</organism>
<reference evidence="6 7" key="1">
    <citation type="journal article" date="2011" name="Curr. Microbiol.">
        <title>Luteibacter jiangsuensis sp. nov.: a methamidophos-degrading bacterium isolated from a methamidophos-manufacturing factory.</title>
        <authorList>
            <person name="Wang L."/>
            <person name="Wang G.L."/>
            <person name="Li S.P."/>
            <person name="Jiang J.D."/>
        </authorList>
    </citation>
    <scope>NUCLEOTIDE SEQUENCE [LARGE SCALE GENOMIC DNA]</scope>
    <source>
        <strain evidence="6 7">CGMCC 1.10133</strain>
    </source>
</reference>
<keyword evidence="7" id="KW-1185">Reference proteome</keyword>
<dbReference type="EMBL" id="JAAQQR010000007">
    <property type="protein sequence ID" value="NID06150.1"/>
    <property type="molecule type" value="Genomic_DNA"/>
</dbReference>